<dbReference type="NCBIfam" id="TIGR02556">
    <property type="entry name" value="cas_TM1802"/>
    <property type="match status" value="1"/>
</dbReference>
<dbReference type="Pfam" id="PF09484">
    <property type="entry name" value="Cas_TM1802"/>
    <property type="match status" value="1"/>
</dbReference>
<reference evidence="1 2" key="1">
    <citation type="submission" date="2019-10" db="EMBL/GenBank/DDBJ databases">
        <title>The Genome Sequence of Clostridium tarantellae Isolated from Fish Brain.</title>
        <authorList>
            <person name="Bano L."/>
            <person name="Kiel M."/>
            <person name="Sales G."/>
            <person name="Doxey A.C."/>
            <person name="Mansfield M.J."/>
            <person name="Schiavone M."/>
            <person name="Rossetto O."/>
            <person name="Pirazzini M."/>
            <person name="Dobrindt U."/>
            <person name="Montecucco C."/>
        </authorList>
    </citation>
    <scope>NUCLEOTIDE SEQUENCE [LARGE SCALE GENOMIC DNA]</scope>
    <source>
        <strain evidence="1 2">DSM 3997</strain>
    </source>
</reference>
<dbReference type="RefSeq" id="WP_152889358.1">
    <property type="nucleotide sequence ID" value="NZ_WHJC01000089.1"/>
</dbReference>
<dbReference type="EMBL" id="WHJC01000089">
    <property type="protein sequence ID" value="MPQ43648.1"/>
    <property type="molecule type" value="Genomic_DNA"/>
</dbReference>
<evidence type="ECO:0000313" key="1">
    <source>
        <dbReference type="EMBL" id="MPQ43648.1"/>
    </source>
</evidence>
<gene>
    <name evidence="1" type="ORF">GBZ86_07745</name>
</gene>
<dbReference type="Proteomes" id="UP000430345">
    <property type="component" value="Unassembled WGS sequence"/>
</dbReference>
<dbReference type="InterPro" id="IPR013420">
    <property type="entry name" value="CRISPR-assoc_prot_Cas8b/Csh1_C"/>
</dbReference>
<proteinExistence type="predicted"/>
<accession>A0A6I1MMG4</accession>
<comment type="caution">
    <text evidence="1">The sequence shown here is derived from an EMBL/GenBank/DDBJ whole genome shotgun (WGS) entry which is preliminary data.</text>
</comment>
<dbReference type="OrthoDB" id="5422815at2"/>
<sequence>MEAIKQIGELIFKNIDSEDKYLDIFTEDFSKSNKYNKILEIELSLKDNSMIFNQINLREYDLDLKFKYLYRSGSSNGTDITPTSKITEVQKTFFKKIIPAINEGINFYNEILNNDNKTLLKEEKKLLSLASQILEEKKEFIYKEIENIFLSIPKKERFCILTLVIEINGEKKYIGDFEIFKERMRAIPIKKFYYSKTENKEVVGENKKCCLCNSLSEKVYGLASPLAFYTIDKPGYISGNFDYEKSWRNFPICKQCAIELELGKIYLDENLQFSFYDRKFYLIPKLLYKNQLEQILKKYKNAFRTDEVKKIKSIESPEEKILKILSKENNYVTFDLMFIEKNNAALNILVNIEDVYPSTFKKLYEQWAEIKDMKFFEGIKEINYLANFNYLNILFKYYKKIKKDNKKRENDKDFSYIIDKLTGNGKIDYNFLIKFINEQLVYSFNNEEKNKSKDKKEKVKIEIDSYRIATFRAYTFIYYLYKLNKFKNRGKEGVKDIMREEWHIKDFSNKQNAFNDFFELNKAFFNTESKKAVFLVGYLTKKLLNIQFKNENGRKPFLSNLNDLKINKRDLLRLIPKIQGKLQEYKKEYYNEELQIISEYIIISNNLENLSNLDIPLYFSMGMNMEKKFKLSIHKEEDDNLEEEIKND</sequence>
<keyword evidence="2" id="KW-1185">Reference proteome</keyword>
<dbReference type="AlphaFoldDB" id="A0A6I1MMG4"/>
<dbReference type="InterPro" id="IPR013389">
    <property type="entry name" value="CRISPR-assoc_prot_Cas8b"/>
</dbReference>
<protein>
    <submittedName>
        <fullName evidence="1">TIGR02556 family CRISPR-associated protein</fullName>
    </submittedName>
</protein>
<evidence type="ECO:0000313" key="2">
    <source>
        <dbReference type="Proteomes" id="UP000430345"/>
    </source>
</evidence>
<organism evidence="1 2">
    <name type="scientific">Clostridium tarantellae</name>
    <dbReference type="NCBI Taxonomy" id="39493"/>
    <lineage>
        <taxon>Bacteria</taxon>
        <taxon>Bacillati</taxon>
        <taxon>Bacillota</taxon>
        <taxon>Clostridia</taxon>
        <taxon>Eubacteriales</taxon>
        <taxon>Clostridiaceae</taxon>
        <taxon>Clostridium</taxon>
    </lineage>
</organism>
<dbReference type="NCBIfam" id="TIGR02591">
    <property type="entry name" value="cas_Csh1"/>
    <property type="match status" value="1"/>
</dbReference>
<name>A0A6I1MMG4_9CLOT</name>